<evidence type="ECO:0000256" key="7">
    <source>
        <dbReference type="ARBA" id="ARBA00023291"/>
    </source>
</evidence>
<dbReference type="GO" id="GO:0009055">
    <property type="term" value="F:electron transfer activity"/>
    <property type="evidence" value="ECO:0007669"/>
    <property type="project" value="UniProtKB-UniRule"/>
</dbReference>
<keyword evidence="5 8" id="KW-0408">Iron</keyword>
<dbReference type="InterPro" id="IPR001080">
    <property type="entry name" value="3Fe4S_ferredoxin"/>
</dbReference>
<evidence type="ECO:0000256" key="2">
    <source>
        <dbReference type="ARBA" id="ARBA00022448"/>
    </source>
</evidence>
<dbReference type="GO" id="GO:0051538">
    <property type="term" value="F:3 iron, 4 sulfur cluster binding"/>
    <property type="evidence" value="ECO:0007669"/>
    <property type="project" value="UniProtKB-KW"/>
</dbReference>
<evidence type="ECO:0000259" key="9">
    <source>
        <dbReference type="PROSITE" id="PS51379"/>
    </source>
</evidence>
<dbReference type="GO" id="GO:0005506">
    <property type="term" value="F:iron ion binding"/>
    <property type="evidence" value="ECO:0007669"/>
    <property type="project" value="UniProtKB-UniRule"/>
</dbReference>
<keyword evidence="4 8" id="KW-0249">Electron transport</keyword>
<dbReference type="Proteomes" id="UP000646244">
    <property type="component" value="Unassembled WGS sequence"/>
</dbReference>
<dbReference type="Pfam" id="PF13370">
    <property type="entry name" value="Fer4_13"/>
    <property type="match status" value="1"/>
</dbReference>
<keyword evidence="7" id="KW-0003">3Fe-4S</keyword>
<evidence type="ECO:0000256" key="6">
    <source>
        <dbReference type="ARBA" id="ARBA00023014"/>
    </source>
</evidence>
<evidence type="ECO:0000256" key="3">
    <source>
        <dbReference type="ARBA" id="ARBA00022723"/>
    </source>
</evidence>
<comment type="cofactor">
    <cofactor evidence="1">
        <name>[3Fe-4S] cluster</name>
        <dbReference type="ChEBI" id="CHEBI:21137"/>
    </cofactor>
</comment>
<dbReference type="SUPFAM" id="SSF54862">
    <property type="entry name" value="4Fe-4S ferredoxins"/>
    <property type="match status" value="1"/>
</dbReference>
<dbReference type="PANTHER" id="PTHR36923">
    <property type="entry name" value="FERREDOXIN"/>
    <property type="match status" value="1"/>
</dbReference>
<reference evidence="10" key="2">
    <citation type="submission" date="2020-09" db="EMBL/GenBank/DDBJ databases">
        <authorList>
            <person name="Sun Q."/>
            <person name="Ohkuma M."/>
        </authorList>
    </citation>
    <scope>NUCLEOTIDE SEQUENCE</scope>
    <source>
        <strain evidence="10">JCM 4633</strain>
    </source>
</reference>
<keyword evidence="6 8" id="KW-0411">Iron-sulfur</keyword>
<keyword evidence="3 8" id="KW-0479">Metal-binding</keyword>
<dbReference type="InterPro" id="IPR051269">
    <property type="entry name" value="Fe-S_cluster_ET"/>
</dbReference>
<accession>A0A918TZ27</accession>
<evidence type="ECO:0000256" key="1">
    <source>
        <dbReference type="ARBA" id="ARBA00001927"/>
    </source>
</evidence>
<organism evidence="10 11">
    <name type="scientific">Streptomyces cinnamoneus</name>
    <name type="common">Streptoverticillium cinnamoneum</name>
    <dbReference type="NCBI Taxonomy" id="53446"/>
    <lineage>
        <taxon>Bacteria</taxon>
        <taxon>Bacillati</taxon>
        <taxon>Actinomycetota</taxon>
        <taxon>Actinomycetes</taxon>
        <taxon>Kitasatosporales</taxon>
        <taxon>Streptomycetaceae</taxon>
        <taxon>Streptomyces</taxon>
        <taxon>Streptomyces cinnamoneus group</taxon>
    </lineage>
</organism>
<evidence type="ECO:0000313" key="11">
    <source>
        <dbReference type="Proteomes" id="UP000646244"/>
    </source>
</evidence>
<evidence type="ECO:0000313" key="10">
    <source>
        <dbReference type="EMBL" id="GHC69207.1"/>
    </source>
</evidence>
<sequence length="81" mass="8312">MSAPRWRVSVDRALCVGSGQCAGAAPAAFRLDGARRAHPVAEETDPSAAVLDAAEGCPVEAVLVRELGTGRAVFPPDEPDA</sequence>
<comment type="function">
    <text evidence="8">Ferredoxins are iron-sulfur proteins that transfer electrons in a wide variety of metabolic reactions.</text>
</comment>
<dbReference type="PANTHER" id="PTHR36923:SF3">
    <property type="entry name" value="FERREDOXIN"/>
    <property type="match status" value="1"/>
</dbReference>
<dbReference type="PROSITE" id="PS51379">
    <property type="entry name" value="4FE4S_FER_2"/>
    <property type="match status" value="1"/>
</dbReference>
<dbReference type="Gene3D" id="3.30.70.20">
    <property type="match status" value="1"/>
</dbReference>
<evidence type="ECO:0000256" key="5">
    <source>
        <dbReference type="ARBA" id="ARBA00023004"/>
    </source>
</evidence>
<evidence type="ECO:0000256" key="4">
    <source>
        <dbReference type="ARBA" id="ARBA00022982"/>
    </source>
</evidence>
<protein>
    <recommendedName>
        <fullName evidence="8">Ferredoxin</fullName>
    </recommendedName>
</protein>
<dbReference type="EMBL" id="BMVB01000027">
    <property type="protein sequence ID" value="GHC69207.1"/>
    <property type="molecule type" value="Genomic_DNA"/>
</dbReference>
<dbReference type="RefSeq" id="WP_190112610.1">
    <property type="nucleotide sequence ID" value="NZ_BMVB01000027.1"/>
</dbReference>
<keyword evidence="2 8" id="KW-0813">Transport</keyword>
<reference evidence="10" key="1">
    <citation type="journal article" date="2014" name="Int. J. Syst. Evol. Microbiol.">
        <title>Complete genome sequence of Corynebacterium casei LMG S-19264T (=DSM 44701T), isolated from a smear-ripened cheese.</title>
        <authorList>
            <consortium name="US DOE Joint Genome Institute (JGI-PGF)"/>
            <person name="Walter F."/>
            <person name="Albersmeier A."/>
            <person name="Kalinowski J."/>
            <person name="Ruckert C."/>
        </authorList>
    </citation>
    <scope>NUCLEOTIDE SEQUENCE</scope>
    <source>
        <strain evidence="10">JCM 4633</strain>
    </source>
</reference>
<evidence type="ECO:0000256" key="8">
    <source>
        <dbReference type="RuleBase" id="RU368020"/>
    </source>
</evidence>
<proteinExistence type="predicted"/>
<comment type="caution">
    <text evidence="10">The sequence shown here is derived from an EMBL/GenBank/DDBJ whole genome shotgun (WGS) entry which is preliminary data.</text>
</comment>
<dbReference type="InterPro" id="IPR017896">
    <property type="entry name" value="4Fe4S_Fe-S-bd"/>
</dbReference>
<feature type="domain" description="4Fe-4S ferredoxin-type" evidence="9">
    <location>
        <begin position="6"/>
        <end position="34"/>
    </location>
</feature>
<dbReference type="AlphaFoldDB" id="A0A918TZ27"/>
<name>A0A918TZ27_STRCJ</name>
<gene>
    <name evidence="10" type="ORF">GCM10010507_54940</name>
</gene>
<dbReference type="PRINTS" id="PR00352">
    <property type="entry name" value="3FE4SFRDOXIN"/>
</dbReference>